<evidence type="ECO:0000256" key="2">
    <source>
        <dbReference type="SAM" id="Phobius"/>
    </source>
</evidence>
<sequence length="289" mass="30468">MLKLVRKDNKGIARWLVDARMRIGSAPDNDFVIADASVADTHAELRIKDEEVALVRVHSDSVLSVNGRDVKKAVLTKAGDLICVGTVELELVDPKEGFVPKIKPVTQDTPWSIKAMDASLPEKTFAISNSMVIGRSSDCQISISSSHLSRRHAELSVVDGRLMVKDMGSSNGTYVNGKRVTEAFLKRGDLLGFDKLIFTVLGPPDELDKTMVRTMADSLPVDKRGESASGPSASMPTPSEAAASEGGDEPASGAPVSPQPATAGGSGMGMIVAVAVVLVLAGVGLFMVL</sequence>
<dbReference type="Pfam" id="PF00498">
    <property type="entry name" value="FHA"/>
    <property type="match status" value="1"/>
</dbReference>
<feature type="region of interest" description="Disordered" evidence="1">
    <location>
        <begin position="219"/>
        <end position="262"/>
    </location>
</feature>
<protein>
    <submittedName>
        <fullName evidence="4">FHA domain-containing protein</fullName>
    </submittedName>
</protein>
<dbReference type="Gene3D" id="2.60.200.20">
    <property type="match status" value="2"/>
</dbReference>
<proteinExistence type="predicted"/>
<gene>
    <name evidence="4" type="ORF">D0544_01945</name>
</gene>
<dbReference type="CDD" id="cd00060">
    <property type="entry name" value="FHA"/>
    <property type="match status" value="2"/>
</dbReference>
<keyword evidence="5" id="KW-1185">Reference proteome</keyword>
<dbReference type="PANTHER" id="PTHR23308">
    <property type="entry name" value="NUCLEAR INHIBITOR OF PROTEIN PHOSPHATASE-1"/>
    <property type="match status" value="1"/>
</dbReference>
<keyword evidence="2" id="KW-1133">Transmembrane helix</keyword>
<dbReference type="PROSITE" id="PS50006">
    <property type="entry name" value="FHA_DOMAIN"/>
    <property type="match status" value="1"/>
</dbReference>
<reference evidence="4 5" key="2">
    <citation type="submission" date="2018-12" db="EMBL/GenBank/DDBJ databases">
        <title>Simiduia agarivorans gen. nov., sp. nov., a marine, agarolytic bacterium isolated from shallow coastal water from Keelung, Taiwan.</title>
        <authorList>
            <person name="Shieh W.Y."/>
        </authorList>
    </citation>
    <scope>NUCLEOTIDE SEQUENCE [LARGE SCALE GENOMIC DNA]</scope>
    <source>
        <strain evidence="4 5">GTF-13</strain>
    </source>
</reference>
<evidence type="ECO:0000313" key="4">
    <source>
        <dbReference type="EMBL" id="RRJ83906.1"/>
    </source>
</evidence>
<organism evidence="4 5">
    <name type="scientific">Aestuariirhabdus litorea</name>
    <dbReference type="NCBI Taxonomy" id="2528527"/>
    <lineage>
        <taxon>Bacteria</taxon>
        <taxon>Pseudomonadati</taxon>
        <taxon>Pseudomonadota</taxon>
        <taxon>Gammaproteobacteria</taxon>
        <taxon>Oceanospirillales</taxon>
        <taxon>Aestuariirhabdaceae</taxon>
        <taxon>Aestuariirhabdus</taxon>
    </lineage>
</organism>
<name>A0A3P3VQH9_9GAMM</name>
<evidence type="ECO:0000256" key="1">
    <source>
        <dbReference type="SAM" id="MobiDB-lite"/>
    </source>
</evidence>
<accession>A0A3P3VQH9</accession>
<dbReference type="SUPFAM" id="SSF49879">
    <property type="entry name" value="SMAD/FHA domain"/>
    <property type="match status" value="2"/>
</dbReference>
<feature type="domain" description="FHA" evidence="3">
    <location>
        <begin position="131"/>
        <end position="180"/>
    </location>
</feature>
<dbReference type="InterPro" id="IPR000253">
    <property type="entry name" value="FHA_dom"/>
</dbReference>
<dbReference type="RefSeq" id="WP_125014329.1">
    <property type="nucleotide sequence ID" value="NZ_QWEZ01000001.1"/>
</dbReference>
<dbReference type="Pfam" id="PF16697">
    <property type="entry name" value="Yop-YscD_cpl"/>
    <property type="match status" value="1"/>
</dbReference>
<comment type="caution">
    <text evidence="4">The sequence shown here is derived from an EMBL/GenBank/DDBJ whole genome shotgun (WGS) entry which is preliminary data.</text>
</comment>
<dbReference type="InterPro" id="IPR008984">
    <property type="entry name" value="SMAD_FHA_dom_sf"/>
</dbReference>
<evidence type="ECO:0000259" key="3">
    <source>
        <dbReference type="PROSITE" id="PS50006"/>
    </source>
</evidence>
<dbReference type="Proteomes" id="UP000280792">
    <property type="component" value="Unassembled WGS sequence"/>
</dbReference>
<keyword evidence="2" id="KW-0472">Membrane</keyword>
<evidence type="ECO:0000313" key="5">
    <source>
        <dbReference type="Proteomes" id="UP000280792"/>
    </source>
</evidence>
<keyword evidence="2" id="KW-0812">Transmembrane</keyword>
<dbReference type="AlphaFoldDB" id="A0A3P3VQH9"/>
<dbReference type="SMART" id="SM00240">
    <property type="entry name" value="FHA"/>
    <property type="match status" value="2"/>
</dbReference>
<reference evidence="4 5" key="1">
    <citation type="submission" date="2018-08" db="EMBL/GenBank/DDBJ databases">
        <authorList>
            <person name="Khan S.A."/>
        </authorList>
    </citation>
    <scope>NUCLEOTIDE SEQUENCE [LARGE SCALE GENOMIC DNA]</scope>
    <source>
        <strain evidence="4 5">GTF-13</strain>
    </source>
</reference>
<dbReference type="InterPro" id="IPR050923">
    <property type="entry name" value="Cell_Proc_Reg/RNA_Proc"/>
</dbReference>
<feature type="transmembrane region" description="Helical" evidence="2">
    <location>
        <begin position="267"/>
        <end position="288"/>
    </location>
</feature>
<dbReference type="InterPro" id="IPR032030">
    <property type="entry name" value="YscD_cytoplasmic_dom"/>
</dbReference>
<dbReference type="EMBL" id="QWEZ01000001">
    <property type="protein sequence ID" value="RRJ83906.1"/>
    <property type="molecule type" value="Genomic_DNA"/>
</dbReference>